<dbReference type="InterPro" id="IPR013762">
    <property type="entry name" value="Integrase-like_cat_sf"/>
</dbReference>
<dbReference type="GO" id="GO:0006310">
    <property type="term" value="P:DNA recombination"/>
    <property type="evidence" value="ECO:0007669"/>
    <property type="project" value="UniProtKB-KW"/>
</dbReference>
<dbReference type="InterPro" id="IPR038488">
    <property type="entry name" value="Integrase_DNA-bd_sf"/>
</dbReference>
<organism evidence="8 9">
    <name type="scientific">Nitrosomonas ureae</name>
    <dbReference type="NCBI Taxonomy" id="44577"/>
    <lineage>
        <taxon>Bacteria</taxon>
        <taxon>Pseudomonadati</taxon>
        <taxon>Pseudomonadota</taxon>
        <taxon>Betaproteobacteria</taxon>
        <taxon>Nitrosomonadales</taxon>
        <taxon>Nitrosomonadaceae</taxon>
        <taxon>Nitrosomonas</taxon>
    </lineage>
</organism>
<proteinExistence type="inferred from homology"/>
<evidence type="ECO:0000256" key="1">
    <source>
        <dbReference type="ARBA" id="ARBA00008857"/>
    </source>
</evidence>
<evidence type="ECO:0000259" key="7">
    <source>
        <dbReference type="PROSITE" id="PS51900"/>
    </source>
</evidence>
<dbReference type="CDD" id="cd00801">
    <property type="entry name" value="INT_P4_C"/>
    <property type="match status" value="1"/>
</dbReference>
<dbReference type="SUPFAM" id="SSF56349">
    <property type="entry name" value="DNA breaking-rejoining enzymes"/>
    <property type="match status" value="1"/>
</dbReference>
<keyword evidence="4" id="KW-0233">DNA recombination</keyword>
<accession>A0A286A1X6</accession>
<dbReference type="RefSeq" id="WP_097103492.1">
    <property type="nucleotide sequence ID" value="NZ_OCMU01000001.1"/>
</dbReference>
<feature type="domain" description="Core-binding (CB)" evidence="7">
    <location>
        <begin position="98"/>
        <end position="179"/>
    </location>
</feature>
<evidence type="ECO:0000256" key="2">
    <source>
        <dbReference type="ARBA" id="ARBA00022908"/>
    </source>
</evidence>
<sequence length="403" mass="46097">MKLTDSEIKAAKPKEKPYSLPDGHGLVLMIQPSGAKWWRYRYRVNGTAKMLSLGVYHDVTLKEARNQQERFKELLAQGVDPSLHRQEQKQLEAIAATNSFESVSRLWWNHWKHDKTERHAGYTIRRLEADVFAMIGNKPVNEITAAMLITVIRKVESRGALDIAKRVLTMCGQVMRYAVAHGLAERNPAADIKPADVLKPTRKSNYARLSEKELPELLRKIDTYDGKPLTRLALQLMALTFVRTSELIGAYWDEIDLVKKEWRIPAQRMKMKTPHTVPLSMQAIAIIEEIQMLALDNELVFPSENRNSKSMSNNTILYALYRLGYHSRMTGHGFRGVASTILHERGYNHDHIELQLAHAPRNAVSAAYNHALYLEPRARMMQDWADYLEEIKTGASILSFNQA</sequence>
<evidence type="ECO:0000256" key="4">
    <source>
        <dbReference type="ARBA" id="ARBA00023172"/>
    </source>
</evidence>
<dbReference type="Gene3D" id="3.30.160.390">
    <property type="entry name" value="Integrase, DNA-binding domain"/>
    <property type="match status" value="1"/>
</dbReference>
<dbReference type="PANTHER" id="PTHR30629">
    <property type="entry name" value="PROPHAGE INTEGRASE"/>
    <property type="match status" value="1"/>
</dbReference>
<dbReference type="Pfam" id="PF13356">
    <property type="entry name" value="Arm-DNA-bind_3"/>
    <property type="match status" value="1"/>
</dbReference>
<protein>
    <submittedName>
        <fullName evidence="8">Integrase</fullName>
    </submittedName>
</protein>
<dbReference type="PANTHER" id="PTHR30629:SF2">
    <property type="entry name" value="PROPHAGE INTEGRASE INTS-RELATED"/>
    <property type="match status" value="1"/>
</dbReference>
<dbReference type="Pfam" id="PF22022">
    <property type="entry name" value="Phage_int_M"/>
    <property type="match status" value="1"/>
</dbReference>
<dbReference type="Pfam" id="PF00589">
    <property type="entry name" value="Phage_integrase"/>
    <property type="match status" value="1"/>
</dbReference>
<dbReference type="Gene3D" id="1.10.443.10">
    <property type="entry name" value="Intergrase catalytic core"/>
    <property type="match status" value="1"/>
</dbReference>
<gene>
    <name evidence="8" type="ORF">SAMN06297164_0131</name>
</gene>
<dbReference type="GO" id="GO:0003677">
    <property type="term" value="F:DNA binding"/>
    <property type="evidence" value="ECO:0007669"/>
    <property type="project" value="UniProtKB-UniRule"/>
</dbReference>
<name>A0A286A1X6_9PROT</name>
<dbReference type="InterPro" id="IPR002104">
    <property type="entry name" value="Integrase_catalytic"/>
</dbReference>
<evidence type="ECO:0000259" key="6">
    <source>
        <dbReference type="PROSITE" id="PS51898"/>
    </source>
</evidence>
<dbReference type="Gene3D" id="1.10.150.130">
    <property type="match status" value="1"/>
</dbReference>
<feature type="domain" description="Tyr recombinase" evidence="6">
    <location>
        <begin position="204"/>
        <end position="381"/>
    </location>
</feature>
<evidence type="ECO:0000256" key="3">
    <source>
        <dbReference type="ARBA" id="ARBA00023125"/>
    </source>
</evidence>
<evidence type="ECO:0000313" key="9">
    <source>
        <dbReference type="Proteomes" id="UP000219335"/>
    </source>
</evidence>
<comment type="similarity">
    <text evidence="1">Belongs to the 'phage' integrase family.</text>
</comment>
<dbReference type="InterPro" id="IPR025166">
    <property type="entry name" value="Integrase_DNA_bind_dom"/>
</dbReference>
<reference evidence="8 9" key="1">
    <citation type="submission" date="2017-09" db="EMBL/GenBank/DDBJ databases">
        <authorList>
            <person name="Ehlers B."/>
            <person name="Leendertz F.H."/>
        </authorList>
    </citation>
    <scope>NUCLEOTIDE SEQUENCE [LARGE SCALE GENOMIC DNA]</scope>
    <source>
        <strain evidence="8 9">Nm42</strain>
    </source>
</reference>
<dbReference type="Proteomes" id="UP000219335">
    <property type="component" value="Unassembled WGS sequence"/>
</dbReference>
<dbReference type="AlphaFoldDB" id="A0A286A1X6"/>
<dbReference type="InterPro" id="IPR050808">
    <property type="entry name" value="Phage_Integrase"/>
</dbReference>
<evidence type="ECO:0000313" key="8">
    <source>
        <dbReference type="EMBL" id="SOD15895.1"/>
    </source>
</evidence>
<keyword evidence="2" id="KW-0229">DNA integration</keyword>
<dbReference type="InterPro" id="IPR010998">
    <property type="entry name" value="Integrase_recombinase_N"/>
</dbReference>
<dbReference type="InterPro" id="IPR044068">
    <property type="entry name" value="CB"/>
</dbReference>
<dbReference type="InterPro" id="IPR053876">
    <property type="entry name" value="Phage_int_M"/>
</dbReference>
<dbReference type="EMBL" id="OCMU01000001">
    <property type="protein sequence ID" value="SOD15895.1"/>
    <property type="molecule type" value="Genomic_DNA"/>
</dbReference>
<evidence type="ECO:0000256" key="5">
    <source>
        <dbReference type="PROSITE-ProRule" id="PRU01248"/>
    </source>
</evidence>
<dbReference type="PROSITE" id="PS51900">
    <property type="entry name" value="CB"/>
    <property type="match status" value="1"/>
</dbReference>
<dbReference type="GO" id="GO:0015074">
    <property type="term" value="P:DNA integration"/>
    <property type="evidence" value="ECO:0007669"/>
    <property type="project" value="UniProtKB-KW"/>
</dbReference>
<dbReference type="PROSITE" id="PS51898">
    <property type="entry name" value="TYR_RECOMBINASE"/>
    <property type="match status" value="1"/>
</dbReference>
<dbReference type="InterPro" id="IPR011010">
    <property type="entry name" value="DNA_brk_join_enz"/>
</dbReference>
<keyword evidence="3 5" id="KW-0238">DNA-binding</keyword>